<dbReference type="Gene3D" id="3.30.1050.20">
    <property type="match status" value="1"/>
</dbReference>
<dbReference type="GO" id="GO:0016853">
    <property type="term" value="F:isomerase activity"/>
    <property type="evidence" value="ECO:0007669"/>
    <property type="project" value="UniProtKB-KW"/>
</dbReference>
<name>A0A1G8A298_PSEOR</name>
<keyword evidence="3" id="KW-1185">Reference proteome</keyword>
<reference evidence="2 3" key="1">
    <citation type="submission" date="2016-10" db="EMBL/GenBank/DDBJ databases">
        <authorList>
            <person name="de Groot N.N."/>
        </authorList>
    </citation>
    <scope>NUCLEOTIDE SEQUENCE [LARGE SCALE GENOMIC DNA]</scope>
    <source>
        <strain evidence="2 3">CGMCC 4.3143</strain>
    </source>
</reference>
<organism evidence="2 3">
    <name type="scientific">Pseudonocardia oroxyli</name>
    <dbReference type="NCBI Taxonomy" id="366584"/>
    <lineage>
        <taxon>Bacteria</taxon>
        <taxon>Bacillati</taxon>
        <taxon>Actinomycetota</taxon>
        <taxon>Actinomycetes</taxon>
        <taxon>Pseudonocardiales</taxon>
        <taxon>Pseudonocardiaceae</taxon>
        <taxon>Pseudonocardia</taxon>
    </lineage>
</organism>
<protein>
    <submittedName>
        <fullName evidence="2">Maleylpyruvate isomerase</fullName>
    </submittedName>
</protein>
<dbReference type="InterPro" id="IPR036527">
    <property type="entry name" value="SCP2_sterol-bd_dom_sf"/>
</dbReference>
<keyword evidence="2" id="KW-0670">Pyruvate</keyword>
<sequence>MPQRVPVGEVTRTLKLSLEWAGDGAAHLRGLMDRMGDEAFGKPSALPGWTRAHVLTHVARNADGLMNLLQWARTGVETPAYASREARAADIEAGAQREPAAIREDVVATSDRLAQVVKAMPKEAWTASVRNSQGLEVPATEIAWMRAREMWIHSVDLDVGASFEDFPRPMLCELVGDVVGMLADRDGVPGARLVASDDPEKAWTLADGRVTVEGPVADLAAWVSGRGRSRALRAHTVEGERTTPPDLPAWL</sequence>
<dbReference type="SUPFAM" id="SSF55718">
    <property type="entry name" value="SCP-like"/>
    <property type="match status" value="1"/>
</dbReference>
<dbReference type="AlphaFoldDB" id="A0A1G8A298"/>
<dbReference type="STRING" id="366584.SAMN05216377_119119"/>
<gene>
    <name evidence="2" type="ORF">SAMN05216377_119119</name>
</gene>
<dbReference type="Gene3D" id="1.20.120.450">
    <property type="entry name" value="dinb family like domain"/>
    <property type="match status" value="1"/>
</dbReference>
<feature type="domain" description="Mycothiol-dependent maleylpyruvate isomerase metal-binding" evidence="1">
    <location>
        <begin position="24"/>
        <end position="157"/>
    </location>
</feature>
<dbReference type="NCBIfam" id="TIGR03083">
    <property type="entry name" value="maleylpyruvate isomerase family mycothiol-dependent enzyme"/>
    <property type="match status" value="1"/>
</dbReference>
<dbReference type="InterPro" id="IPR034660">
    <property type="entry name" value="DinB/YfiT-like"/>
</dbReference>
<dbReference type="SUPFAM" id="SSF109854">
    <property type="entry name" value="DinB/YfiT-like putative metalloenzymes"/>
    <property type="match status" value="1"/>
</dbReference>
<keyword evidence="2" id="KW-0413">Isomerase</keyword>
<accession>A0A1G8A298</accession>
<dbReference type="Proteomes" id="UP000198967">
    <property type="component" value="Unassembled WGS sequence"/>
</dbReference>
<evidence type="ECO:0000313" key="3">
    <source>
        <dbReference type="Proteomes" id="UP000198967"/>
    </source>
</evidence>
<evidence type="ECO:0000313" key="2">
    <source>
        <dbReference type="EMBL" id="SDH14983.1"/>
    </source>
</evidence>
<evidence type="ECO:0000259" key="1">
    <source>
        <dbReference type="Pfam" id="PF11716"/>
    </source>
</evidence>
<dbReference type="Pfam" id="PF11716">
    <property type="entry name" value="MDMPI_N"/>
    <property type="match status" value="1"/>
</dbReference>
<dbReference type="GO" id="GO:0046872">
    <property type="term" value="F:metal ion binding"/>
    <property type="evidence" value="ECO:0007669"/>
    <property type="project" value="InterPro"/>
</dbReference>
<proteinExistence type="predicted"/>
<dbReference type="InterPro" id="IPR017517">
    <property type="entry name" value="Maleyloyr_isom"/>
</dbReference>
<dbReference type="EMBL" id="FNBE01000019">
    <property type="protein sequence ID" value="SDH14983.1"/>
    <property type="molecule type" value="Genomic_DNA"/>
</dbReference>
<dbReference type="InterPro" id="IPR024344">
    <property type="entry name" value="MDMPI_metal-binding"/>
</dbReference>